<proteinExistence type="predicted"/>
<keyword evidence="4" id="KW-0378">Hydrolase</keyword>
<feature type="domain" description="Peptidase M48" evidence="8">
    <location>
        <begin position="174"/>
        <end position="361"/>
    </location>
</feature>
<dbReference type="GO" id="GO:0006515">
    <property type="term" value="P:protein quality control for misfolded or incompletely synthesized proteins"/>
    <property type="evidence" value="ECO:0007669"/>
    <property type="project" value="TreeGrafter"/>
</dbReference>
<reference evidence="9" key="1">
    <citation type="submission" date="2013-12" db="EMBL/GenBank/DDBJ databases">
        <title>The Genome Sequence of Aphanomyces invadans NJM9701.</title>
        <authorList>
            <consortium name="The Broad Institute Genomics Platform"/>
            <person name="Russ C."/>
            <person name="Tyler B."/>
            <person name="van West P."/>
            <person name="Dieguez-Uribeondo J."/>
            <person name="Young S.K."/>
            <person name="Zeng Q."/>
            <person name="Gargeya S."/>
            <person name="Fitzgerald M."/>
            <person name="Abouelleil A."/>
            <person name="Alvarado L."/>
            <person name="Chapman S.B."/>
            <person name="Gainer-Dewar J."/>
            <person name="Goldberg J."/>
            <person name="Griggs A."/>
            <person name="Gujja S."/>
            <person name="Hansen M."/>
            <person name="Howarth C."/>
            <person name="Imamovic A."/>
            <person name="Ireland A."/>
            <person name="Larimer J."/>
            <person name="McCowan C."/>
            <person name="Murphy C."/>
            <person name="Pearson M."/>
            <person name="Poon T.W."/>
            <person name="Priest M."/>
            <person name="Roberts A."/>
            <person name="Saif S."/>
            <person name="Shea T."/>
            <person name="Sykes S."/>
            <person name="Wortman J."/>
            <person name="Nusbaum C."/>
            <person name="Birren B."/>
        </authorList>
    </citation>
    <scope>NUCLEOTIDE SEQUENCE [LARGE SCALE GENOMIC DNA]</scope>
    <source>
        <strain evidence="9">NJM9701</strain>
    </source>
</reference>
<dbReference type="eggNOG" id="KOG2661">
    <property type="taxonomic scope" value="Eukaryota"/>
</dbReference>
<evidence type="ECO:0000256" key="1">
    <source>
        <dbReference type="ARBA" id="ARBA00001947"/>
    </source>
</evidence>
<dbReference type="Pfam" id="PF01435">
    <property type="entry name" value="Peptidase_M48"/>
    <property type="match status" value="1"/>
</dbReference>
<dbReference type="GeneID" id="20079969"/>
<keyword evidence="5" id="KW-0862">Zinc</keyword>
<dbReference type="GO" id="GO:0005743">
    <property type="term" value="C:mitochondrial inner membrane"/>
    <property type="evidence" value="ECO:0007669"/>
    <property type="project" value="TreeGrafter"/>
</dbReference>
<name>A0A024ULM5_9STRA</name>
<dbReference type="PANTHER" id="PTHR22726">
    <property type="entry name" value="METALLOENDOPEPTIDASE OMA1"/>
    <property type="match status" value="1"/>
</dbReference>
<dbReference type="EMBL" id="KI913955">
    <property type="protein sequence ID" value="ETW06757.1"/>
    <property type="molecule type" value="Genomic_DNA"/>
</dbReference>
<evidence type="ECO:0000256" key="7">
    <source>
        <dbReference type="SAM" id="Phobius"/>
    </source>
</evidence>
<dbReference type="GO" id="GO:0004222">
    <property type="term" value="F:metalloendopeptidase activity"/>
    <property type="evidence" value="ECO:0007669"/>
    <property type="project" value="InterPro"/>
</dbReference>
<keyword evidence="7" id="KW-0472">Membrane</keyword>
<organism evidence="9">
    <name type="scientific">Aphanomyces invadans</name>
    <dbReference type="NCBI Taxonomy" id="157072"/>
    <lineage>
        <taxon>Eukaryota</taxon>
        <taxon>Sar</taxon>
        <taxon>Stramenopiles</taxon>
        <taxon>Oomycota</taxon>
        <taxon>Saprolegniomycetes</taxon>
        <taxon>Saprolegniales</taxon>
        <taxon>Verrucalvaceae</taxon>
        <taxon>Aphanomyces</taxon>
    </lineage>
</organism>
<dbReference type="OrthoDB" id="7464992at2759"/>
<sequence>MIISRRCFQTPLSRAMAIPLPHRFLGIKSVLQRAQQGAIFLRQSSSSRGSQQMNVALLRGAARATGMLFGHLHRTGLLYKYGKPVAAAIIGVPSLIFGGVLFAYSRRIPISNRSHFVFMSHDAEQALSQEAVANILAEEGQNCLKPGDPVYDAVLEVAQHLAQLCQDENLVPSTSPSTFQLHVIDSPIANAFVVPNGTIFIYTGILPIAKTYGGLACILGHEISHALAHHSAEKIGYFDLVLIVYEFVKGFVDEARDYGRPRWKEAVMEFLVLTVFQLVVPLAFSRMMEREADRMGMVLAARTGYDPTEASPLWKRMMDATERTTSSGNDKVRHAAATESFVGDLLSTHPSSQSRMEDLRAFAETIRSEYELATDKLAFAQIFRNSTKPLPLKHIATTAARKDEGDIVDQGWEFKSELARRNACLMGGDKGNAIRAFLKEIGIEDAQLAH</sequence>
<dbReference type="PANTHER" id="PTHR22726:SF18">
    <property type="entry name" value="PEPTIDASE M48 DOMAIN-CONTAINING PROTEIN"/>
    <property type="match status" value="1"/>
</dbReference>
<evidence type="ECO:0000256" key="3">
    <source>
        <dbReference type="ARBA" id="ARBA00022723"/>
    </source>
</evidence>
<dbReference type="GO" id="GO:0034982">
    <property type="term" value="P:mitochondrial protein processing"/>
    <property type="evidence" value="ECO:0007669"/>
    <property type="project" value="TreeGrafter"/>
</dbReference>
<dbReference type="AlphaFoldDB" id="A0A024ULM5"/>
<dbReference type="VEuPathDB" id="FungiDB:H310_02919"/>
<evidence type="ECO:0000256" key="5">
    <source>
        <dbReference type="ARBA" id="ARBA00022833"/>
    </source>
</evidence>
<keyword evidence="7" id="KW-1133">Transmembrane helix</keyword>
<evidence type="ECO:0000259" key="8">
    <source>
        <dbReference type="Pfam" id="PF01435"/>
    </source>
</evidence>
<feature type="transmembrane region" description="Helical" evidence="7">
    <location>
        <begin position="85"/>
        <end position="104"/>
    </location>
</feature>
<comment type="cofactor">
    <cofactor evidence="1">
        <name>Zn(2+)</name>
        <dbReference type="ChEBI" id="CHEBI:29105"/>
    </cofactor>
</comment>
<dbReference type="GO" id="GO:0046872">
    <property type="term" value="F:metal ion binding"/>
    <property type="evidence" value="ECO:0007669"/>
    <property type="project" value="UniProtKB-KW"/>
</dbReference>
<evidence type="ECO:0000256" key="6">
    <source>
        <dbReference type="ARBA" id="ARBA00023049"/>
    </source>
</evidence>
<keyword evidence="7" id="KW-0812">Transmembrane</keyword>
<dbReference type="RefSeq" id="XP_008864832.1">
    <property type="nucleotide sequence ID" value="XM_008866610.1"/>
</dbReference>
<accession>A0A024ULM5</accession>
<keyword evidence="3" id="KW-0479">Metal-binding</keyword>
<dbReference type="STRING" id="157072.A0A024ULM5"/>
<gene>
    <name evidence="9" type="ORF">H310_02919</name>
</gene>
<evidence type="ECO:0000313" key="9">
    <source>
        <dbReference type="EMBL" id="ETW06757.1"/>
    </source>
</evidence>
<keyword evidence="6" id="KW-0482">Metalloprotease</keyword>
<evidence type="ECO:0000256" key="2">
    <source>
        <dbReference type="ARBA" id="ARBA00022670"/>
    </source>
</evidence>
<dbReference type="InterPro" id="IPR001915">
    <property type="entry name" value="Peptidase_M48"/>
</dbReference>
<protein>
    <recommendedName>
        <fullName evidence="8">Peptidase M48 domain-containing protein</fullName>
    </recommendedName>
</protein>
<feature type="transmembrane region" description="Helical" evidence="7">
    <location>
        <begin position="266"/>
        <end position="284"/>
    </location>
</feature>
<dbReference type="InterPro" id="IPR051156">
    <property type="entry name" value="Mito/Outer_Membr_Metalloprot"/>
</dbReference>
<dbReference type="Gene3D" id="3.30.2010.10">
    <property type="entry name" value="Metalloproteases ('zincins'), catalytic domain"/>
    <property type="match status" value="1"/>
</dbReference>
<keyword evidence="2" id="KW-0645">Protease</keyword>
<evidence type="ECO:0000256" key="4">
    <source>
        <dbReference type="ARBA" id="ARBA00022801"/>
    </source>
</evidence>
<dbReference type="CDD" id="cd07331">
    <property type="entry name" value="M48C_Oma1_like"/>
    <property type="match status" value="1"/>
</dbReference>